<feature type="compositionally biased region" description="Basic and acidic residues" evidence="4">
    <location>
        <begin position="68"/>
        <end position="81"/>
    </location>
</feature>
<dbReference type="STRING" id="1921803.NIES593_11805"/>
<evidence type="ECO:0000313" key="8">
    <source>
        <dbReference type="EMBL" id="OKH22800.1"/>
    </source>
</evidence>
<feature type="region of interest" description="Disordered" evidence="4">
    <location>
        <begin position="755"/>
        <end position="811"/>
    </location>
</feature>
<dbReference type="GO" id="GO:0015627">
    <property type="term" value="C:type II protein secretion system complex"/>
    <property type="evidence" value="ECO:0007669"/>
    <property type="project" value="TreeGrafter"/>
</dbReference>
<dbReference type="InterPro" id="IPR050810">
    <property type="entry name" value="Bact_Secretion_Sys_Channel"/>
</dbReference>
<proteinExistence type="inferred from homology"/>
<feature type="compositionally biased region" description="Low complexity" evidence="4">
    <location>
        <begin position="82"/>
        <end position="96"/>
    </location>
</feature>
<evidence type="ECO:0000259" key="6">
    <source>
        <dbReference type="Pfam" id="PF00263"/>
    </source>
</evidence>
<evidence type="ECO:0000256" key="3">
    <source>
        <dbReference type="RuleBase" id="RU004004"/>
    </source>
</evidence>
<keyword evidence="3" id="KW-0813">Transport</keyword>
<comment type="similarity">
    <text evidence="2">Belongs to the bacterial secretin family.</text>
</comment>
<gene>
    <name evidence="8" type="ORF">NIES593_11805</name>
</gene>
<dbReference type="Gene3D" id="3.30.1370.120">
    <property type="match status" value="1"/>
</dbReference>
<evidence type="ECO:0000256" key="4">
    <source>
        <dbReference type="SAM" id="MobiDB-lite"/>
    </source>
</evidence>
<comment type="subcellular location">
    <subcellularLocation>
        <location evidence="3">Cell outer membrane</location>
    </subcellularLocation>
</comment>
<evidence type="ECO:0000313" key="9">
    <source>
        <dbReference type="Proteomes" id="UP000186868"/>
    </source>
</evidence>
<dbReference type="Proteomes" id="UP000186868">
    <property type="component" value="Unassembled WGS sequence"/>
</dbReference>
<dbReference type="Pfam" id="PF03958">
    <property type="entry name" value="Secretin_N"/>
    <property type="match status" value="1"/>
</dbReference>
<keyword evidence="1 5" id="KW-0732">Signal</keyword>
<protein>
    <submittedName>
        <fullName evidence="8">General secretion pathway protein GspD</fullName>
    </submittedName>
</protein>
<feature type="signal peptide" evidence="5">
    <location>
        <begin position="1"/>
        <end position="25"/>
    </location>
</feature>
<feature type="compositionally biased region" description="Polar residues" evidence="4">
    <location>
        <begin position="757"/>
        <end position="768"/>
    </location>
</feature>
<organism evidence="8 9">
    <name type="scientific">Hydrococcus rivularis NIES-593</name>
    <dbReference type="NCBI Taxonomy" id="1921803"/>
    <lineage>
        <taxon>Bacteria</taxon>
        <taxon>Bacillati</taxon>
        <taxon>Cyanobacteriota</taxon>
        <taxon>Cyanophyceae</taxon>
        <taxon>Pleurocapsales</taxon>
        <taxon>Hydrococcaceae</taxon>
        <taxon>Hydrococcus</taxon>
    </lineage>
</organism>
<evidence type="ECO:0000259" key="7">
    <source>
        <dbReference type="Pfam" id="PF03958"/>
    </source>
</evidence>
<evidence type="ECO:0000256" key="1">
    <source>
        <dbReference type="ARBA" id="ARBA00022729"/>
    </source>
</evidence>
<dbReference type="InterPro" id="IPR005644">
    <property type="entry name" value="NolW-like"/>
</dbReference>
<dbReference type="GO" id="GO:0009279">
    <property type="term" value="C:cell outer membrane"/>
    <property type="evidence" value="ECO:0007669"/>
    <property type="project" value="UniProtKB-SubCell"/>
</dbReference>
<dbReference type="OrthoDB" id="9779724at2"/>
<feature type="compositionally biased region" description="Polar residues" evidence="4">
    <location>
        <begin position="120"/>
        <end position="147"/>
    </location>
</feature>
<keyword evidence="9" id="KW-1185">Reference proteome</keyword>
<dbReference type="InterPro" id="IPR004846">
    <property type="entry name" value="T2SS/T3SS_dom"/>
</dbReference>
<dbReference type="PANTHER" id="PTHR30332:SF17">
    <property type="entry name" value="TYPE IV PILIATION SYSTEM PROTEIN DR_0774-RELATED"/>
    <property type="match status" value="1"/>
</dbReference>
<dbReference type="RefSeq" id="WP_073599767.1">
    <property type="nucleotide sequence ID" value="NZ_MRCB01000012.1"/>
</dbReference>
<evidence type="ECO:0000256" key="5">
    <source>
        <dbReference type="SAM" id="SignalP"/>
    </source>
</evidence>
<reference evidence="8 9" key="1">
    <citation type="submission" date="2016-11" db="EMBL/GenBank/DDBJ databases">
        <title>Draft Genome Sequences of Nine Cyanobacterial Strains from Diverse Habitats.</title>
        <authorList>
            <person name="Zhu T."/>
            <person name="Hou S."/>
            <person name="Lu X."/>
            <person name="Hess W.R."/>
        </authorList>
    </citation>
    <scope>NUCLEOTIDE SEQUENCE [LARGE SCALE GENOMIC DNA]</scope>
    <source>
        <strain evidence="8 9">NIES-593</strain>
    </source>
</reference>
<dbReference type="GO" id="GO:0009306">
    <property type="term" value="P:protein secretion"/>
    <property type="evidence" value="ECO:0007669"/>
    <property type="project" value="InterPro"/>
</dbReference>
<comment type="caution">
    <text evidence="8">The sequence shown here is derived from an EMBL/GenBank/DDBJ whole genome shotgun (WGS) entry which is preliminary data.</text>
</comment>
<dbReference type="EMBL" id="MRCB01000012">
    <property type="protein sequence ID" value="OKH22800.1"/>
    <property type="molecule type" value="Genomic_DNA"/>
</dbReference>
<dbReference type="Pfam" id="PF00263">
    <property type="entry name" value="Secretin"/>
    <property type="match status" value="1"/>
</dbReference>
<sequence length="811" mass="87752">MKSYYYPLMIGGAAIMLLAARSAQAATENENKSRKNAAELKQEILTEAVDYFENLEQFSQDKSATKNKAIDKKNRTKKEPAFSKSSDFDSLSTSKSQQWLAQTPTLPTPNPSSAPMVPQPQVTIQESNNSNPGNTNQAQGMPSTSSPAPMVPQPQITIQDNGNTNTGVNVNIDPNANAPTDILQPTTPVAPVLPRAVAPPVGDIAISNIDPSADLIDLGTDVLVPRLVLRQAPAREVLAVLARYAGLNLVFTDGIQPGGQGQEQAQTAAEPTVSLDLENESVQEVFNSVLLVSGLNANRRGRTIFVGSNLPHEARNLVSRTLRLNQASVVNAGTVLASQGASFQRVVTPVEEVVDPVTQRVVRRVEKPAEIQPIKVGEEAGAGSPLLLAGLTVTADDRLNALTLTGDPRQVEVATSMLTQLDARRRQVAVNVKVVDVNLSNTENFGSSFSFGFDDGFFIQDRGTAILNFGRLNPPNQAQVRGSTFAPPVVPFPDTVAGDAELTPFFDIQTGAPFGGNNIGFEQFTDRFAPYARPNFGTQANPFQPGISDIKIDSTTGQIEYEYQLPGLFRFPDKFLLTLQSQITSGNAKILTDPTLVVQEGQEATVRLTEKVLESVNTQVDPLSGVRTTTPVLSDAGLTLTVNIERIDDNGFVNLSVSPTVAAPGNTVEFDSGAGSVNTLTLLNRRELSSGLIRLRDGQTLIVSGIIQDSDRTIVSKVPILGDIPILGALFRSTDNIKERAEVIIMLTPQIIDDNPRSQFGYNYNPSPAASEILQDQGFDVQTNPNRDRQEEKQEESEEQPNRRQNRRQDR</sequence>
<feature type="domain" description="Type II/III secretion system secretin-like" evidence="6">
    <location>
        <begin position="584"/>
        <end position="753"/>
    </location>
</feature>
<feature type="chain" id="PRO_5013160362" evidence="5">
    <location>
        <begin position="26"/>
        <end position="811"/>
    </location>
</feature>
<feature type="region of interest" description="Disordered" evidence="4">
    <location>
        <begin position="61"/>
        <end position="165"/>
    </location>
</feature>
<dbReference type="InterPro" id="IPR038591">
    <property type="entry name" value="NolW-like_sf"/>
</dbReference>
<name>A0A1U7HGU4_9CYAN</name>
<dbReference type="AlphaFoldDB" id="A0A1U7HGU4"/>
<dbReference type="PANTHER" id="PTHR30332">
    <property type="entry name" value="PROBABLE GENERAL SECRETION PATHWAY PROTEIN D"/>
    <property type="match status" value="1"/>
</dbReference>
<evidence type="ECO:0000256" key="2">
    <source>
        <dbReference type="RuleBase" id="RU004003"/>
    </source>
</evidence>
<accession>A0A1U7HGU4</accession>
<feature type="domain" description="NolW-like" evidence="7">
    <location>
        <begin position="319"/>
        <end position="427"/>
    </location>
</feature>